<sequence>MNCKILIVDDHFVVREGLKMILETEDNYEVIGEAANGNEALRFMDESMPDLVLMDLYMPQMNGLETMEAMIDRGIDIPVVILTTYNEDEWMMKGLSLGAKGYLLKDTGREHLFRTIDAALRGETLLQQDILSRVMAVQRERLKPTPASPITTELSAKEQQVLQAAAQGLRSKEIAVRLAISERTVKAHLTNVYNKLGVDSRSQAVAIAVENGWVKL</sequence>
<keyword evidence="1 5" id="KW-0597">Phosphoprotein</keyword>
<dbReference type="PROSITE" id="PS50043">
    <property type="entry name" value="HTH_LUXR_2"/>
    <property type="match status" value="1"/>
</dbReference>
<dbReference type="InterPro" id="IPR011006">
    <property type="entry name" value="CheY-like_superfamily"/>
</dbReference>
<evidence type="ECO:0000313" key="9">
    <source>
        <dbReference type="Proteomes" id="UP000215145"/>
    </source>
</evidence>
<evidence type="ECO:0000256" key="3">
    <source>
        <dbReference type="ARBA" id="ARBA00023125"/>
    </source>
</evidence>
<dbReference type="GO" id="GO:0006355">
    <property type="term" value="P:regulation of DNA-templated transcription"/>
    <property type="evidence" value="ECO:0007669"/>
    <property type="project" value="InterPro"/>
</dbReference>
<feature type="modified residue" description="4-aspartylphosphate" evidence="5">
    <location>
        <position position="55"/>
    </location>
</feature>
<accession>A0A229P2P0</accession>
<keyword evidence="2" id="KW-0805">Transcription regulation</keyword>
<dbReference type="InterPro" id="IPR058245">
    <property type="entry name" value="NreC/VraR/RcsB-like_REC"/>
</dbReference>
<dbReference type="SUPFAM" id="SSF52172">
    <property type="entry name" value="CheY-like"/>
    <property type="match status" value="1"/>
</dbReference>
<organism evidence="8 9">
    <name type="scientific">Paenibacillus herberti</name>
    <dbReference type="NCBI Taxonomy" id="1619309"/>
    <lineage>
        <taxon>Bacteria</taxon>
        <taxon>Bacillati</taxon>
        <taxon>Bacillota</taxon>
        <taxon>Bacilli</taxon>
        <taxon>Bacillales</taxon>
        <taxon>Paenibacillaceae</taxon>
        <taxon>Paenibacillus</taxon>
    </lineage>
</organism>
<feature type="domain" description="Response regulatory" evidence="7">
    <location>
        <begin position="4"/>
        <end position="120"/>
    </location>
</feature>
<evidence type="ECO:0000256" key="4">
    <source>
        <dbReference type="ARBA" id="ARBA00023163"/>
    </source>
</evidence>
<protein>
    <submittedName>
        <fullName evidence="8">DNA-binding response regulator</fullName>
    </submittedName>
</protein>
<dbReference type="PRINTS" id="PR00038">
    <property type="entry name" value="HTHLUXR"/>
</dbReference>
<reference evidence="8 9" key="1">
    <citation type="submission" date="2017-07" db="EMBL/GenBank/DDBJ databases">
        <title>Paenibacillus herberti R33 genome sequencing and assembly.</title>
        <authorList>
            <person name="Su W."/>
        </authorList>
    </citation>
    <scope>NUCLEOTIDE SEQUENCE [LARGE SCALE GENOMIC DNA]</scope>
    <source>
        <strain evidence="8 9">R33</strain>
    </source>
</reference>
<dbReference type="Pfam" id="PF00072">
    <property type="entry name" value="Response_reg"/>
    <property type="match status" value="1"/>
</dbReference>
<keyword evidence="4" id="KW-0804">Transcription</keyword>
<dbReference type="PROSITE" id="PS00622">
    <property type="entry name" value="HTH_LUXR_1"/>
    <property type="match status" value="1"/>
</dbReference>
<dbReference type="InterPro" id="IPR000792">
    <property type="entry name" value="Tscrpt_reg_LuxR_C"/>
</dbReference>
<proteinExistence type="predicted"/>
<evidence type="ECO:0000256" key="1">
    <source>
        <dbReference type="ARBA" id="ARBA00022553"/>
    </source>
</evidence>
<evidence type="ECO:0000313" key="8">
    <source>
        <dbReference type="EMBL" id="OXM16378.1"/>
    </source>
</evidence>
<evidence type="ECO:0000259" key="6">
    <source>
        <dbReference type="PROSITE" id="PS50043"/>
    </source>
</evidence>
<dbReference type="PANTHER" id="PTHR43214:SF37">
    <property type="entry name" value="TRANSCRIPTIONAL REGULATORY PROTEIN YDFI"/>
    <property type="match status" value="1"/>
</dbReference>
<dbReference type="PROSITE" id="PS50110">
    <property type="entry name" value="RESPONSE_REGULATORY"/>
    <property type="match status" value="1"/>
</dbReference>
<keyword evidence="3 8" id="KW-0238">DNA-binding</keyword>
<dbReference type="CDD" id="cd17535">
    <property type="entry name" value="REC_NarL-like"/>
    <property type="match status" value="1"/>
</dbReference>
<keyword evidence="9" id="KW-1185">Reference proteome</keyword>
<dbReference type="CDD" id="cd06170">
    <property type="entry name" value="LuxR_C_like"/>
    <property type="match status" value="1"/>
</dbReference>
<dbReference type="EMBL" id="NMUQ01000001">
    <property type="protein sequence ID" value="OXM16378.1"/>
    <property type="molecule type" value="Genomic_DNA"/>
</dbReference>
<dbReference type="Proteomes" id="UP000215145">
    <property type="component" value="Unassembled WGS sequence"/>
</dbReference>
<dbReference type="OrthoDB" id="9780153at2"/>
<dbReference type="SMART" id="SM00448">
    <property type="entry name" value="REC"/>
    <property type="match status" value="1"/>
</dbReference>
<name>A0A229P2P0_9BACL</name>
<dbReference type="InterPro" id="IPR039420">
    <property type="entry name" value="WalR-like"/>
</dbReference>
<dbReference type="Pfam" id="PF00196">
    <property type="entry name" value="GerE"/>
    <property type="match status" value="1"/>
</dbReference>
<dbReference type="GO" id="GO:0003677">
    <property type="term" value="F:DNA binding"/>
    <property type="evidence" value="ECO:0007669"/>
    <property type="project" value="UniProtKB-KW"/>
</dbReference>
<dbReference type="SMART" id="SM00421">
    <property type="entry name" value="HTH_LUXR"/>
    <property type="match status" value="1"/>
</dbReference>
<dbReference type="SUPFAM" id="SSF46894">
    <property type="entry name" value="C-terminal effector domain of the bipartite response regulators"/>
    <property type="match status" value="1"/>
</dbReference>
<dbReference type="AlphaFoldDB" id="A0A229P2P0"/>
<dbReference type="GO" id="GO:0000160">
    <property type="term" value="P:phosphorelay signal transduction system"/>
    <property type="evidence" value="ECO:0007669"/>
    <property type="project" value="InterPro"/>
</dbReference>
<dbReference type="InterPro" id="IPR001789">
    <property type="entry name" value="Sig_transdc_resp-reg_receiver"/>
</dbReference>
<evidence type="ECO:0000259" key="7">
    <source>
        <dbReference type="PROSITE" id="PS50110"/>
    </source>
</evidence>
<dbReference type="Gene3D" id="3.40.50.2300">
    <property type="match status" value="1"/>
</dbReference>
<gene>
    <name evidence="8" type="ORF">CGZ75_06765</name>
</gene>
<dbReference type="InterPro" id="IPR016032">
    <property type="entry name" value="Sig_transdc_resp-reg_C-effctor"/>
</dbReference>
<dbReference type="PANTHER" id="PTHR43214">
    <property type="entry name" value="TWO-COMPONENT RESPONSE REGULATOR"/>
    <property type="match status" value="1"/>
</dbReference>
<comment type="caution">
    <text evidence="8">The sequence shown here is derived from an EMBL/GenBank/DDBJ whole genome shotgun (WGS) entry which is preliminary data.</text>
</comment>
<evidence type="ECO:0000256" key="2">
    <source>
        <dbReference type="ARBA" id="ARBA00023015"/>
    </source>
</evidence>
<evidence type="ECO:0000256" key="5">
    <source>
        <dbReference type="PROSITE-ProRule" id="PRU00169"/>
    </source>
</evidence>
<feature type="domain" description="HTH luxR-type" evidence="6">
    <location>
        <begin position="145"/>
        <end position="212"/>
    </location>
</feature>
<dbReference type="RefSeq" id="WP_089523462.1">
    <property type="nucleotide sequence ID" value="NZ_NMUQ01000001.1"/>
</dbReference>